<feature type="region of interest" description="Disordered" evidence="3">
    <location>
        <begin position="272"/>
        <end position="302"/>
    </location>
</feature>
<dbReference type="PROSITE" id="PS50102">
    <property type="entry name" value="RRM"/>
    <property type="match status" value="2"/>
</dbReference>
<name>A0A1U8AL83_NELNU</name>
<gene>
    <name evidence="6 7" type="primary">LOC104604211</name>
</gene>
<dbReference type="RefSeq" id="XP_010266785.1">
    <property type="nucleotide sequence ID" value="XM_010268483.2"/>
</dbReference>
<dbReference type="PANTHER" id="PTHR48025">
    <property type="entry name" value="OS02G0815200 PROTEIN"/>
    <property type="match status" value="1"/>
</dbReference>
<dbReference type="OrthoDB" id="272703at2759"/>
<dbReference type="Pfam" id="PF00076">
    <property type="entry name" value="RRM_1"/>
    <property type="match status" value="2"/>
</dbReference>
<feature type="domain" description="RRM" evidence="4">
    <location>
        <begin position="99"/>
        <end position="176"/>
    </location>
</feature>
<dbReference type="SMART" id="SM00360">
    <property type="entry name" value="RRM"/>
    <property type="match status" value="2"/>
</dbReference>
<dbReference type="GO" id="GO:0003729">
    <property type="term" value="F:mRNA binding"/>
    <property type="evidence" value="ECO:0000318"/>
    <property type="project" value="GO_Central"/>
</dbReference>
<keyword evidence="5" id="KW-1185">Reference proteome</keyword>
<dbReference type="GO" id="GO:0005634">
    <property type="term" value="C:nucleus"/>
    <property type="evidence" value="ECO:0000318"/>
    <property type="project" value="GO_Central"/>
</dbReference>
<organism evidence="5 6">
    <name type="scientific">Nelumbo nucifera</name>
    <name type="common">Sacred lotus</name>
    <dbReference type="NCBI Taxonomy" id="4432"/>
    <lineage>
        <taxon>Eukaryota</taxon>
        <taxon>Viridiplantae</taxon>
        <taxon>Streptophyta</taxon>
        <taxon>Embryophyta</taxon>
        <taxon>Tracheophyta</taxon>
        <taxon>Spermatophyta</taxon>
        <taxon>Magnoliopsida</taxon>
        <taxon>Proteales</taxon>
        <taxon>Nelumbonaceae</taxon>
        <taxon>Nelumbo</taxon>
    </lineage>
</organism>
<evidence type="ECO:0000313" key="7">
    <source>
        <dbReference type="RefSeq" id="XP_010266785.1"/>
    </source>
</evidence>
<evidence type="ECO:0000313" key="5">
    <source>
        <dbReference type="Proteomes" id="UP000189703"/>
    </source>
</evidence>
<dbReference type="InterPro" id="IPR003954">
    <property type="entry name" value="RRM_euk-type"/>
</dbReference>
<dbReference type="InterPro" id="IPR050502">
    <property type="entry name" value="Euk_RNA-bind_prot"/>
</dbReference>
<sequence length="302" mass="32972">MALRLPWLPSTLSGDQHCRTALSLQIPFQTKLSFSTSSISPGPGLDFLPNTTKTSTTGRRRTNLISCATEQQDSPLASTSTVTVESPVSGADGESVIQTRLIAQNVPWTCTSEDIRNLFEKHGTVEDVELSMHNKTRNRGLAFVTMGSEEEALAALTNLEAQEFQGRVLKVNYAKSLKKKPSVRPEPVIKHNVFVGNLSWRVRSRDLREFFGSGTGNVVSAEVIFQSNPRKSTGYGFVSFSSPEEAEAAISAFSGKKLMGRPVRLALSKRDLKGQSEVGNQVEEMSNEVNGDGELSDNSDEM</sequence>
<dbReference type="RefSeq" id="XP_010266776.1">
    <property type="nucleotide sequence ID" value="XM_010268474.2"/>
</dbReference>
<dbReference type="eggNOG" id="KOG0118">
    <property type="taxonomic scope" value="Eukaryota"/>
</dbReference>
<dbReference type="GeneID" id="104604211"/>
<dbReference type="GO" id="GO:0005737">
    <property type="term" value="C:cytoplasm"/>
    <property type="evidence" value="ECO:0000318"/>
    <property type="project" value="GO_Central"/>
</dbReference>
<feature type="domain" description="RRM" evidence="4">
    <location>
        <begin position="191"/>
        <end position="270"/>
    </location>
</feature>
<accession>A0A1U8AL83</accession>
<dbReference type="GO" id="GO:1990904">
    <property type="term" value="C:ribonucleoprotein complex"/>
    <property type="evidence" value="ECO:0000318"/>
    <property type="project" value="GO_Central"/>
</dbReference>
<evidence type="ECO:0000259" key="4">
    <source>
        <dbReference type="PROSITE" id="PS50102"/>
    </source>
</evidence>
<evidence type="ECO:0000313" key="6">
    <source>
        <dbReference type="RefSeq" id="XP_010266776.1"/>
    </source>
</evidence>
<dbReference type="SMART" id="SM00361">
    <property type="entry name" value="RRM_1"/>
    <property type="match status" value="2"/>
</dbReference>
<evidence type="ECO:0000256" key="2">
    <source>
        <dbReference type="PROSITE-ProRule" id="PRU00176"/>
    </source>
</evidence>
<evidence type="ECO:0000256" key="1">
    <source>
        <dbReference type="ARBA" id="ARBA00022884"/>
    </source>
</evidence>
<proteinExistence type="predicted"/>
<keyword evidence="1 2" id="KW-0694">RNA-binding</keyword>
<dbReference type="KEGG" id="nnu:104604211"/>
<dbReference type="AlphaFoldDB" id="A0A1U8AL83"/>
<dbReference type="STRING" id="4432.A0A1U8AL83"/>
<dbReference type="SUPFAM" id="SSF54928">
    <property type="entry name" value="RNA-binding domain, RBD"/>
    <property type="match status" value="2"/>
</dbReference>
<feature type="compositionally biased region" description="Polar residues" evidence="3">
    <location>
        <begin position="277"/>
        <end position="289"/>
    </location>
</feature>
<dbReference type="PANTHER" id="PTHR48025:SF17">
    <property type="entry name" value="28 KDA RIBONUCLEOPROTEIN, CHLOROPLASTIC"/>
    <property type="match status" value="1"/>
</dbReference>
<dbReference type="Proteomes" id="UP000189703">
    <property type="component" value="Unplaced"/>
</dbReference>
<dbReference type="OMA" id="FRITHYQ"/>
<dbReference type="InterPro" id="IPR000504">
    <property type="entry name" value="RRM_dom"/>
</dbReference>
<reference evidence="6 7" key="1">
    <citation type="submission" date="2025-04" db="UniProtKB">
        <authorList>
            <consortium name="RefSeq"/>
        </authorList>
    </citation>
    <scope>IDENTIFICATION</scope>
</reference>
<evidence type="ECO:0000256" key="3">
    <source>
        <dbReference type="SAM" id="MobiDB-lite"/>
    </source>
</evidence>
<dbReference type="InterPro" id="IPR035979">
    <property type="entry name" value="RBD_domain_sf"/>
</dbReference>
<protein>
    <submittedName>
        <fullName evidence="6 7">RNA-binding protein CP33, chloroplastic</fullName>
    </submittedName>
</protein>
<dbReference type="InterPro" id="IPR012677">
    <property type="entry name" value="Nucleotide-bd_a/b_plait_sf"/>
</dbReference>
<dbReference type="Gene3D" id="3.30.70.330">
    <property type="match status" value="2"/>
</dbReference>